<evidence type="ECO:0000313" key="2">
    <source>
        <dbReference type="Proteomes" id="UP001199816"/>
    </source>
</evidence>
<sequence>MRTSEAFVRIYLTLGLIVVTLFTNSQQLPNIIPPAPLTRELNKYVDFPVDYSTGVPEIAIQLYTIKMKELEIPIVLRYHASGIKNGQDDGNVGLGWSLNCDYRISRTIYGQPDSRDIEMNPSLYQSKMQYFENNLYFPPISWDNITLNDRHALYPFQDRDKFLGRFLTPSVKNGLGLQIPSVSEPLLDGEYDHFSYMSPGGSGKFIISDRVNKIVSEINPGRNRFTYLEGTASNMTTSGIIGFTIKDENQNKFSFGEQVDKLGARVLETNIGAYDLKNVTAWALTDIDTKYGEKVKFQYESKAVSSKYKRQVLIRIKDPLLNQGAFWSHSIDEEAKRTDFSCFSLSSIHTPTEYVEFDVQNQGSTYRVNRITVRDSLNQAQIKRIDFYYHPLFLETHSYTFLDSIRVYGKDMADVQTYKFDYYDADDYAPGFLNNYLVPDQWGYNKVVLNPHRLLNIQFGNDHARADGEGQSGNRISGKFSDSYPGYLERRDENPTPELFSLKRIKYPTGGSTVYEYEPNLDAHVTPRYLGGIRIRSISHFDGNISSGNSLIKSLNRYFLYEGGYSSAPLDYTDFRKEFPIFIHDGMSWTSNRGIQYSSNYFGDRTESENVINYSKVTELVASDYLGLNGKVTYRYSGVTNTPNPFSIEINDPNHLMVYYLGGPTYIKNYRHWQKPVILEKNTYDKDGKLLKGEQFNYQVSNQQTFTGLKVIPYASVTGSTFDEYFPVYYAAISSMYNHGLYSVETGNDLLKEKKEVLYTDHDSITTTTIYDYNNLNQVTTIKTFDSKNDILEKSVIYPANIPYDANAMLMLQANDVNKVLEESGKKNNTLISQSKNQYVELPGGHFVLSKIQRLNSRNQALEDVVLFKRHDSKGNVQSLSKEKDMTVNYLWGYNYRFPIAEIKGVEYEEIESIIGVSQIEQFVRKKWPTLNEINQFLIPIRNAIQSGTLKNVILTSFSYDLNAGLKTQTDSGGRTVYYEYDAFNRLSAIKDDEGRVIKKIEHHYSN</sequence>
<keyword evidence="2" id="KW-1185">Reference proteome</keyword>
<accession>A0ABS8PTT0</accession>
<evidence type="ECO:0000313" key="1">
    <source>
        <dbReference type="EMBL" id="MCD2424469.1"/>
    </source>
</evidence>
<proteinExistence type="predicted"/>
<comment type="caution">
    <text evidence="1">The sequence shown here is derived from an EMBL/GenBank/DDBJ whole genome shotgun (WGS) entry which is preliminary data.</text>
</comment>
<dbReference type="Pfam" id="PF05593">
    <property type="entry name" value="RHS_repeat"/>
    <property type="match status" value="1"/>
</dbReference>
<name>A0ABS8PTT0_9BACT</name>
<dbReference type="EMBL" id="JAJNEC010000005">
    <property type="protein sequence ID" value="MCD2424469.1"/>
    <property type="molecule type" value="Genomic_DNA"/>
</dbReference>
<dbReference type="RefSeq" id="WP_231006417.1">
    <property type="nucleotide sequence ID" value="NZ_JAJNEC010000005.1"/>
</dbReference>
<gene>
    <name evidence="1" type="ORF">LQ567_16940</name>
</gene>
<dbReference type="InterPro" id="IPR031325">
    <property type="entry name" value="RHS_repeat"/>
</dbReference>
<protein>
    <submittedName>
        <fullName evidence="1">RHS repeat protein</fullName>
    </submittedName>
</protein>
<organism evidence="1 2">
    <name type="scientific">Niabella pedocola</name>
    <dbReference type="NCBI Taxonomy" id="1752077"/>
    <lineage>
        <taxon>Bacteria</taxon>
        <taxon>Pseudomonadati</taxon>
        <taxon>Bacteroidota</taxon>
        <taxon>Chitinophagia</taxon>
        <taxon>Chitinophagales</taxon>
        <taxon>Chitinophagaceae</taxon>
        <taxon>Niabella</taxon>
    </lineage>
</organism>
<dbReference type="Proteomes" id="UP001199816">
    <property type="component" value="Unassembled WGS sequence"/>
</dbReference>
<reference evidence="1 2" key="1">
    <citation type="submission" date="2021-11" db="EMBL/GenBank/DDBJ databases">
        <title>Genomic of Niabella pedocola.</title>
        <authorList>
            <person name="Wu T."/>
        </authorList>
    </citation>
    <scope>NUCLEOTIDE SEQUENCE [LARGE SCALE GENOMIC DNA]</scope>
    <source>
        <strain evidence="1 2">JCM 31011</strain>
    </source>
</reference>